<evidence type="ECO:0000313" key="3">
    <source>
        <dbReference type="Proteomes" id="UP000826195"/>
    </source>
</evidence>
<dbReference type="Proteomes" id="UP000826195">
    <property type="component" value="Unassembled WGS sequence"/>
</dbReference>
<comment type="caution">
    <text evidence="2">The sequence shown here is derived from an EMBL/GenBank/DDBJ whole genome shotgun (WGS) entry which is preliminary data.</text>
</comment>
<organism evidence="2 3">
    <name type="scientific">Cotesia glomerata</name>
    <name type="common">Lepidopteran parasitic wasp</name>
    <name type="synonym">Apanteles glomeratus</name>
    <dbReference type="NCBI Taxonomy" id="32391"/>
    <lineage>
        <taxon>Eukaryota</taxon>
        <taxon>Metazoa</taxon>
        <taxon>Ecdysozoa</taxon>
        <taxon>Arthropoda</taxon>
        <taxon>Hexapoda</taxon>
        <taxon>Insecta</taxon>
        <taxon>Pterygota</taxon>
        <taxon>Neoptera</taxon>
        <taxon>Endopterygota</taxon>
        <taxon>Hymenoptera</taxon>
        <taxon>Apocrita</taxon>
        <taxon>Ichneumonoidea</taxon>
        <taxon>Braconidae</taxon>
        <taxon>Microgastrinae</taxon>
        <taxon>Cotesia</taxon>
    </lineage>
</organism>
<evidence type="ECO:0000256" key="1">
    <source>
        <dbReference type="SAM" id="MobiDB-lite"/>
    </source>
</evidence>
<sequence length="236" mass="27309">MTDEYYALVKWIGGPDDGLYTAGVPVAWIKDLNIATFENEDPDTSYVVEWRRVRKPSTNEWNHFDAQVIEVSKNVASLRNKLKALDAQTSPYKPLEFDNLQKKKRTKPKSPVEPECKKKRKNDDSGKKKKGKDAKIQNFNPASATTSSNTEPNDLRRKQFEGRRLHNENKNDNSEIDILQSESDDDDDQLRAPALIKKMYKQLKEIKASQTNFMRDYARARNNDDENQNDQVPYIL</sequence>
<name>A0AAV7I8W8_COTGL</name>
<evidence type="ECO:0000313" key="2">
    <source>
        <dbReference type="EMBL" id="KAH0546662.1"/>
    </source>
</evidence>
<accession>A0AAV7I8W8</accession>
<evidence type="ECO:0008006" key="4">
    <source>
        <dbReference type="Google" id="ProtNLM"/>
    </source>
</evidence>
<dbReference type="AlphaFoldDB" id="A0AAV7I8W8"/>
<keyword evidence="3" id="KW-1185">Reference proteome</keyword>
<proteinExistence type="predicted"/>
<feature type="region of interest" description="Disordered" evidence="1">
    <location>
        <begin position="95"/>
        <end position="190"/>
    </location>
</feature>
<feature type="compositionally biased region" description="Polar residues" evidence="1">
    <location>
        <begin position="137"/>
        <end position="152"/>
    </location>
</feature>
<gene>
    <name evidence="2" type="ORF">KQX54_013187</name>
</gene>
<feature type="compositionally biased region" description="Basic and acidic residues" evidence="1">
    <location>
        <begin position="153"/>
        <end position="173"/>
    </location>
</feature>
<reference evidence="2 3" key="1">
    <citation type="journal article" date="2021" name="J. Hered.">
        <title>A chromosome-level genome assembly of the parasitoid wasp, Cotesia glomerata (Hymenoptera: Braconidae).</title>
        <authorList>
            <person name="Pinto B.J."/>
            <person name="Weis J.J."/>
            <person name="Gamble T."/>
            <person name="Ode P.J."/>
            <person name="Paul R."/>
            <person name="Zaspel J.M."/>
        </authorList>
    </citation>
    <scope>NUCLEOTIDE SEQUENCE [LARGE SCALE GENOMIC DNA]</scope>
    <source>
        <strain evidence="2">CgM1</strain>
    </source>
</reference>
<protein>
    <recommendedName>
        <fullName evidence="4">Chromo domain-containing protein</fullName>
    </recommendedName>
</protein>
<dbReference type="EMBL" id="JAHXZJ010002237">
    <property type="protein sequence ID" value="KAH0546662.1"/>
    <property type="molecule type" value="Genomic_DNA"/>
</dbReference>
<feature type="compositionally biased region" description="Basic and acidic residues" evidence="1">
    <location>
        <begin position="110"/>
        <end position="126"/>
    </location>
</feature>